<feature type="compositionally biased region" description="Basic and acidic residues" evidence="1">
    <location>
        <begin position="7"/>
        <end position="27"/>
    </location>
</feature>
<dbReference type="Proteomes" id="UP000324222">
    <property type="component" value="Unassembled WGS sequence"/>
</dbReference>
<feature type="region of interest" description="Disordered" evidence="1">
    <location>
        <begin position="1"/>
        <end position="35"/>
    </location>
</feature>
<keyword evidence="3" id="KW-1185">Reference proteome</keyword>
<protein>
    <submittedName>
        <fullName evidence="2">Uncharacterized protein</fullName>
    </submittedName>
</protein>
<comment type="caution">
    <text evidence="2">The sequence shown here is derived from an EMBL/GenBank/DDBJ whole genome shotgun (WGS) entry which is preliminary data.</text>
</comment>
<dbReference type="EMBL" id="VSRR010002435">
    <property type="protein sequence ID" value="MPC31443.1"/>
    <property type="molecule type" value="Genomic_DNA"/>
</dbReference>
<evidence type="ECO:0000313" key="3">
    <source>
        <dbReference type="Proteomes" id="UP000324222"/>
    </source>
</evidence>
<dbReference type="AlphaFoldDB" id="A0A5B7EEI9"/>
<accession>A0A5B7EEI9</accession>
<reference evidence="2 3" key="1">
    <citation type="submission" date="2019-05" db="EMBL/GenBank/DDBJ databases">
        <title>Another draft genome of Portunus trituberculatus and its Hox gene families provides insights of decapod evolution.</title>
        <authorList>
            <person name="Jeong J.-H."/>
            <person name="Song I."/>
            <person name="Kim S."/>
            <person name="Choi T."/>
            <person name="Kim D."/>
            <person name="Ryu S."/>
            <person name="Kim W."/>
        </authorList>
    </citation>
    <scope>NUCLEOTIDE SEQUENCE [LARGE SCALE GENOMIC DNA]</scope>
    <source>
        <tissue evidence="2">Muscle</tissue>
    </source>
</reference>
<organism evidence="2 3">
    <name type="scientific">Portunus trituberculatus</name>
    <name type="common">Swimming crab</name>
    <name type="synonym">Neptunus trituberculatus</name>
    <dbReference type="NCBI Taxonomy" id="210409"/>
    <lineage>
        <taxon>Eukaryota</taxon>
        <taxon>Metazoa</taxon>
        <taxon>Ecdysozoa</taxon>
        <taxon>Arthropoda</taxon>
        <taxon>Crustacea</taxon>
        <taxon>Multicrustacea</taxon>
        <taxon>Malacostraca</taxon>
        <taxon>Eumalacostraca</taxon>
        <taxon>Eucarida</taxon>
        <taxon>Decapoda</taxon>
        <taxon>Pleocyemata</taxon>
        <taxon>Brachyura</taxon>
        <taxon>Eubrachyura</taxon>
        <taxon>Portunoidea</taxon>
        <taxon>Portunidae</taxon>
        <taxon>Portuninae</taxon>
        <taxon>Portunus</taxon>
    </lineage>
</organism>
<evidence type="ECO:0000256" key="1">
    <source>
        <dbReference type="SAM" id="MobiDB-lite"/>
    </source>
</evidence>
<sequence>MTMRAETTAKGEQDVKGGGEVVKKSDRCGPGLRASPAAATGFWNAVERSNHPRAARNPTCGDLRR</sequence>
<gene>
    <name evidence="2" type="ORF">E2C01_024732</name>
</gene>
<evidence type="ECO:0000313" key="2">
    <source>
        <dbReference type="EMBL" id="MPC31443.1"/>
    </source>
</evidence>
<proteinExistence type="predicted"/>
<name>A0A5B7EEI9_PORTR</name>